<reference evidence="1" key="2">
    <citation type="journal article" date="2015" name="Fish Shellfish Immunol.">
        <title>Early steps in the European eel (Anguilla anguilla)-Vibrio vulnificus interaction in the gills: Role of the RtxA13 toxin.</title>
        <authorList>
            <person name="Callol A."/>
            <person name="Pajuelo D."/>
            <person name="Ebbesson L."/>
            <person name="Teles M."/>
            <person name="MacKenzie S."/>
            <person name="Amaro C."/>
        </authorList>
    </citation>
    <scope>NUCLEOTIDE SEQUENCE</scope>
</reference>
<evidence type="ECO:0000313" key="1">
    <source>
        <dbReference type="EMBL" id="JAH59410.1"/>
    </source>
</evidence>
<protein>
    <submittedName>
        <fullName evidence="1">Uncharacterized protein</fullName>
    </submittedName>
</protein>
<proteinExistence type="predicted"/>
<accession>A0A0E9U2L3</accession>
<dbReference type="EMBL" id="GBXM01049167">
    <property type="protein sequence ID" value="JAH59410.1"/>
    <property type="molecule type" value="Transcribed_RNA"/>
</dbReference>
<name>A0A0E9U2L3_ANGAN</name>
<sequence>MKAQQWAAPGDLFLLGLCTQGNPGTPEGR</sequence>
<dbReference type="EMBL" id="GBXM01040369">
    <property type="protein sequence ID" value="JAH68208.1"/>
    <property type="molecule type" value="Transcribed_RNA"/>
</dbReference>
<organism evidence="1">
    <name type="scientific">Anguilla anguilla</name>
    <name type="common">European freshwater eel</name>
    <name type="synonym">Muraena anguilla</name>
    <dbReference type="NCBI Taxonomy" id="7936"/>
    <lineage>
        <taxon>Eukaryota</taxon>
        <taxon>Metazoa</taxon>
        <taxon>Chordata</taxon>
        <taxon>Craniata</taxon>
        <taxon>Vertebrata</taxon>
        <taxon>Euteleostomi</taxon>
        <taxon>Actinopterygii</taxon>
        <taxon>Neopterygii</taxon>
        <taxon>Teleostei</taxon>
        <taxon>Anguilliformes</taxon>
        <taxon>Anguillidae</taxon>
        <taxon>Anguilla</taxon>
    </lineage>
</organism>
<reference evidence="1" key="1">
    <citation type="submission" date="2014-11" db="EMBL/GenBank/DDBJ databases">
        <authorList>
            <person name="Amaro Gonzalez C."/>
        </authorList>
    </citation>
    <scope>NUCLEOTIDE SEQUENCE</scope>
</reference>
<dbReference type="AlphaFoldDB" id="A0A0E9U2L3"/>